<reference evidence="6 7" key="1">
    <citation type="submission" date="2012-03" db="EMBL/GenBank/DDBJ databases">
        <title>Whole Genome Assembly of Papio anubis.</title>
        <authorList>
            <person name="Liu Y.L."/>
            <person name="Abraham K.A."/>
            <person name="Akbar H.A."/>
            <person name="Ali S.A."/>
            <person name="Anosike U.A."/>
            <person name="Aqrawi P.A."/>
            <person name="Arias F.A."/>
            <person name="Attaway T.A."/>
            <person name="Awwad R.A."/>
            <person name="Babu C.B."/>
            <person name="Bandaranaike D.B."/>
            <person name="Battles P.B."/>
            <person name="Bell A.B."/>
            <person name="Beltran B.B."/>
            <person name="Berhane-Mersha D.B."/>
            <person name="Bess C.B."/>
            <person name="Bickham C.B."/>
            <person name="Bolden T.B."/>
            <person name="Carter K.C."/>
            <person name="Chau D.C."/>
            <person name="Chavez A.C."/>
            <person name="Clerc-Blankenburg K.C."/>
            <person name="Coyle M.C."/>
            <person name="Dao M.D."/>
            <person name="Davila M.L.D."/>
            <person name="Davy-Carroll L.D."/>
            <person name="Denson S.D."/>
            <person name="Dinh H.D."/>
            <person name="Fernandez S.F."/>
            <person name="Fernando P.F."/>
            <person name="Forbes L.F."/>
            <person name="Francis C.F."/>
            <person name="Francisco L.F."/>
            <person name="Fu Q.F."/>
            <person name="Garcia-Iii R.G."/>
            <person name="Garrett T.G."/>
            <person name="Gross S.G."/>
            <person name="Gubbala S.G."/>
            <person name="Hirani K.H."/>
            <person name="Hogues M.H."/>
            <person name="Hollins B.H."/>
            <person name="Jackson L.J."/>
            <person name="Javaid M.J."/>
            <person name="Jhangiani S.J."/>
            <person name="Johnson A.J."/>
            <person name="Johnson B.J."/>
            <person name="Jones J.J."/>
            <person name="Joshi V.J."/>
            <person name="Kalu J.K."/>
            <person name="Khan N.K."/>
            <person name="Korchina V.K."/>
            <person name="Kovar C.K."/>
            <person name="Lago L.L."/>
            <person name="Lara F.L."/>
            <person name="Le T.-K.L."/>
            <person name="Lee S.L."/>
            <person name="Legall-Iii F.L."/>
            <person name="Lemon S.L."/>
            <person name="Liu J.L."/>
            <person name="Liu Y.-S.L."/>
            <person name="Liyanage D.L."/>
            <person name="Lopez J.L."/>
            <person name="Lorensuhewa L.L."/>
            <person name="Mata R.M."/>
            <person name="Mathew T.M."/>
            <person name="Mercado C.M."/>
            <person name="Mercado I.M."/>
            <person name="Morales K.M."/>
            <person name="Morgan M.M."/>
            <person name="Munidasa M.M."/>
            <person name="Ngo D.N."/>
            <person name="Nguyen L.N."/>
            <person name="Nguyen T.N."/>
            <person name="Nguyen N.N."/>
            <person name="Obregon M.O."/>
            <person name="Okwuonu G.O."/>
            <person name="Ongeri F.O."/>
            <person name="Onwere C.O."/>
            <person name="Osifeso I.O."/>
            <person name="Parra A.P."/>
            <person name="Patil S.P."/>
            <person name="Perez A.P."/>
            <person name="Perez Y.P."/>
            <person name="Pham C.P."/>
            <person name="Pu L.-L.P."/>
            <person name="Puazo M.P."/>
            <person name="Quiroz J.Q."/>
            <person name="Rouhana J.R."/>
            <person name="Ruiz M.R."/>
            <person name="Ruiz S.-J.R."/>
            <person name="Saada N.S."/>
            <person name="Santibanez J.S."/>
            <person name="Scheel M.S."/>
            <person name="Schneider B.S."/>
            <person name="Simmons D.S."/>
            <person name="Sisson I.S."/>
            <person name="Tang L.-Y.T."/>
            <person name="Thornton R.T."/>
            <person name="Tisius J.T."/>
            <person name="Toledanes G.T."/>
            <person name="Trejos Z.T."/>
            <person name="Usmani K.U."/>
            <person name="Varghese R.V."/>
            <person name="Vattathil S.V."/>
            <person name="Vee V.V."/>
            <person name="Walker D.W."/>
            <person name="Weissenberger G.W."/>
            <person name="White C.W."/>
            <person name="Williams A.W."/>
            <person name="Woodworth J.W."/>
            <person name="Wright R.W."/>
            <person name="Zhu Y.Z."/>
            <person name="Han Y.H."/>
            <person name="Newsham I.N."/>
            <person name="Nazareth L.N."/>
            <person name="Worley K.W."/>
            <person name="Muzny D.M."/>
            <person name="Rogers J.R."/>
            <person name="Gibbs R.G."/>
        </authorList>
    </citation>
    <scope>NUCLEOTIDE SEQUENCE [LARGE SCALE GENOMIC DNA]</scope>
</reference>
<dbReference type="AlphaFoldDB" id="A0A8I5MV22"/>
<evidence type="ECO:0000313" key="7">
    <source>
        <dbReference type="Proteomes" id="UP000028761"/>
    </source>
</evidence>
<protein>
    <recommendedName>
        <fullName evidence="5">CDAN1-interacting nuclease 1</fullName>
    </recommendedName>
</protein>
<dbReference type="PANTHER" id="PTHR31661">
    <property type="entry name" value="SIMILAR TO CDNA SEQUENCE BC052040"/>
    <property type="match status" value="1"/>
</dbReference>
<accession>A0A8I5MV22</accession>
<evidence type="ECO:0000256" key="4">
    <source>
        <dbReference type="ARBA" id="ARBA00023242"/>
    </source>
</evidence>
<evidence type="ECO:0000256" key="5">
    <source>
        <dbReference type="ARBA" id="ARBA00023480"/>
    </source>
</evidence>
<dbReference type="GeneTree" id="ENSGT00390000018465"/>
<sequence length="220" mass="23962">AKHGHSGVQPAPAAEVPVELETGRVSAPLLQLGVCFWGDWGKPSRRGPGPVPLFAYPSSLGTKATRAPGCFFLVPATSWSLAQHDTDQSSVRGDSPVPSVCAAHQAEPEEAEAEVSQKHIKRTHAKHHTSEAIESYYQRYLNGVVKNGAAPVLLDLANEVDYAPSLMARLILERFLQEHEETAQHRPGWPLAMKFNAHGSAVKSSNFPVRILEFCNVFPL</sequence>
<name>A0A8I5MV22_PAPAN</name>
<comment type="subcellular location">
    <subcellularLocation>
        <location evidence="2">Cytoplasm</location>
    </subcellularLocation>
    <subcellularLocation>
        <location evidence="1">Nucleus</location>
    </subcellularLocation>
</comment>
<dbReference type="Ensembl" id="ENSPANT00000077213.1">
    <property type="protein sequence ID" value="ENSPANP00000048231.1"/>
    <property type="gene ID" value="ENSPANG00000019620.4"/>
</dbReference>
<dbReference type="GO" id="GO:0005634">
    <property type="term" value="C:nucleus"/>
    <property type="evidence" value="ECO:0007669"/>
    <property type="project" value="UniProtKB-SubCell"/>
</dbReference>
<reference evidence="6" key="3">
    <citation type="submission" date="2025-09" db="UniProtKB">
        <authorList>
            <consortium name="Ensembl"/>
        </authorList>
    </citation>
    <scope>IDENTIFICATION</scope>
</reference>
<dbReference type="GO" id="GO:0030218">
    <property type="term" value="P:erythrocyte differentiation"/>
    <property type="evidence" value="ECO:0007669"/>
    <property type="project" value="TreeGrafter"/>
</dbReference>
<dbReference type="GO" id="GO:0005737">
    <property type="term" value="C:cytoplasm"/>
    <property type="evidence" value="ECO:0007669"/>
    <property type="project" value="UniProtKB-SubCell"/>
</dbReference>
<evidence type="ECO:0000256" key="2">
    <source>
        <dbReference type="ARBA" id="ARBA00004496"/>
    </source>
</evidence>
<gene>
    <name evidence="6" type="primary">CDIN1</name>
</gene>
<organism evidence="6 7">
    <name type="scientific">Papio anubis</name>
    <name type="common">Olive baboon</name>
    <dbReference type="NCBI Taxonomy" id="9555"/>
    <lineage>
        <taxon>Eukaryota</taxon>
        <taxon>Metazoa</taxon>
        <taxon>Chordata</taxon>
        <taxon>Craniata</taxon>
        <taxon>Vertebrata</taxon>
        <taxon>Euteleostomi</taxon>
        <taxon>Mammalia</taxon>
        <taxon>Eutheria</taxon>
        <taxon>Euarchontoglires</taxon>
        <taxon>Primates</taxon>
        <taxon>Haplorrhini</taxon>
        <taxon>Catarrhini</taxon>
        <taxon>Cercopithecidae</taxon>
        <taxon>Cercopithecinae</taxon>
        <taxon>Papio</taxon>
    </lineage>
</organism>
<keyword evidence="4" id="KW-0539">Nucleus</keyword>
<dbReference type="Proteomes" id="UP000028761">
    <property type="component" value="Chromosome 7"/>
</dbReference>
<keyword evidence="7" id="KW-1185">Reference proteome</keyword>
<proteinExistence type="predicted"/>
<dbReference type="InterPro" id="IPR029404">
    <property type="entry name" value="CDIN1"/>
</dbReference>
<evidence type="ECO:0000313" key="6">
    <source>
        <dbReference type="Ensembl" id="ENSPANP00000048231.1"/>
    </source>
</evidence>
<evidence type="ECO:0000256" key="1">
    <source>
        <dbReference type="ARBA" id="ARBA00004123"/>
    </source>
</evidence>
<evidence type="ECO:0000256" key="3">
    <source>
        <dbReference type="ARBA" id="ARBA00022490"/>
    </source>
</evidence>
<reference evidence="6" key="2">
    <citation type="submission" date="2025-08" db="UniProtKB">
        <authorList>
            <consortium name="Ensembl"/>
        </authorList>
    </citation>
    <scope>IDENTIFICATION</scope>
</reference>
<dbReference type="PANTHER" id="PTHR31661:SF1">
    <property type="entry name" value="CDAN1-INTERACTING NUCLEASE 1"/>
    <property type="match status" value="1"/>
</dbReference>
<keyword evidence="3" id="KW-0963">Cytoplasm</keyword>